<proteinExistence type="predicted"/>
<reference evidence="1" key="1">
    <citation type="submission" date="2021-02" db="EMBL/GenBank/DDBJ databases">
        <authorList>
            <person name="Bekaert M."/>
        </authorList>
    </citation>
    <scope>NUCLEOTIDE SEQUENCE</scope>
    <source>
        <strain evidence="1">IoA-00</strain>
    </source>
</reference>
<evidence type="ECO:0000313" key="2">
    <source>
        <dbReference type="Proteomes" id="UP000675881"/>
    </source>
</evidence>
<name>A0A7R8CY25_LEPSM</name>
<dbReference type="Proteomes" id="UP000675881">
    <property type="component" value="Chromosome 4"/>
</dbReference>
<accession>A0A7R8CY25</accession>
<sequence>MKSDRLALFGVAARNKAAMERKKEARRRSEASRLKQHESSSSKYFTKPDRENHHIEETLPPQISLYQYTCINSLRHFKRLSVVSVATRLNINPAQQVALT</sequence>
<dbReference type="AlphaFoldDB" id="A0A7R8CY25"/>
<dbReference type="EMBL" id="HG994583">
    <property type="protein sequence ID" value="CAF2920456.1"/>
    <property type="molecule type" value="Genomic_DNA"/>
</dbReference>
<gene>
    <name evidence="1" type="ORF">LSAA_9019</name>
</gene>
<organism evidence="1 2">
    <name type="scientific">Lepeophtheirus salmonis</name>
    <name type="common">Salmon louse</name>
    <name type="synonym">Caligus salmonis</name>
    <dbReference type="NCBI Taxonomy" id="72036"/>
    <lineage>
        <taxon>Eukaryota</taxon>
        <taxon>Metazoa</taxon>
        <taxon>Ecdysozoa</taxon>
        <taxon>Arthropoda</taxon>
        <taxon>Crustacea</taxon>
        <taxon>Multicrustacea</taxon>
        <taxon>Hexanauplia</taxon>
        <taxon>Copepoda</taxon>
        <taxon>Siphonostomatoida</taxon>
        <taxon>Caligidae</taxon>
        <taxon>Lepeophtheirus</taxon>
    </lineage>
</organism>
<keyword evidence="2" id="KW-1185">Reference proteome</keyword>
<protein>
    <submittedName>
        <fullName evidence="1">(salmon louse) hypothetical protein</fullName>
    </submittedName>
</protein>
<evidence type="ECO:0000313" key="1">
    <source>
        <dbReference type="EMBL" id="CAF2920456.1"/>
    </source>
</evidence>